<feature type="transmembrane region" description="Helical" evidence="1">
    <location>
        <begin position="158"/>
        <end position="180"/>
    </location>
</feature>
<dbReference type="EMBL" id="SJPO01000004">
    <property type="protein sequence ID" value="TWT77429.1"/>
    <property type="molecule type" value="Genomic_DNA"/>
</dbReference>
<keyword evidence="1" id="KW-0812">Transmembrane</keyword>
<feature type="transmembrane region" description="Helical" evidence="1">
    <location>
        <begin position="215"/>
        <end position="236"/>
    </location>
</feature>
<keyword evidence="1" id="KW-1133">Transmembrane helix</keyword>
<evidence type="ECO:0000313" key="3">
    <source>
        <dbReference type="Proteomes" id="UP000318478"/>
    </source>
</evidence>
<dbReference type="AlphaFoldDB" id="A0A5C5YRC6"/>
<reference evidence="2 3" key="1">
    <citation type="submission" date="2019-02" db="EMBL/GenBank/DDBJ databases">
        <title>Deep-cultivation of Planctomycetes and their phenomic and genomic characterization uncovers novel biology.</title>
        <authorList>
            <person name="Wiegand S."/>
            <person name="Jogler M."/>
            <person name="Boedeker C."/>
            <person name="Pinto D."/>
            <person name="Vollmers J."/>
            <person name="Rivas-Marin E."/>
            <person name="Kohn T."/>
            <person name="Peeters S.H."/>
            <person name="Heuer A."/>
            <person name="Rast P."/>
            <person name="Oberbeckmann S."/>
            <person name="Bunk B."/>
            <person name="Jeske O."/>
            <person name="Meyerdierks A."/>
            <person name="Storesund J.E."/>
            <person name="Kallscheuer N."/>
            <person name="Luecker S."/>
            <person name="Lage O.M."/>
            <person name="Pohl T."/>
            <person name="Merkel B.J."/>
            <person name="Hornburger P."/>
            <person name="Mueller R.-W."/>
            <person name="Bruemmer F."/>
            <person name="Labrenz M."/>
            <person name="Spormann A.M."/>
            <person name="Op Den Camp H."/>
            <person name="Overmann J."/>
            <person name="Amann R."/>
            <person name="Jetten M.S.M."/>
            <person name="Mascher T."/>
            <person name="Medema M.H."/>
            <person name="Devos D.P."/>
            <person name="Kaster A.-K."/>
            <person name="Ovreas L."/>
            <person name="Rohde M."/>
            <person name="Galperin M.Y."/>
            <person name="Jogler C."/>
        </authorList>
    </citation>
    <scope>NUCLEOTIDE SEQUENCE [LARGE SCALE GENOMIC DNA]</scope>
    <source>
        <strain evidence="2 3">Pla123a</strain>
    </source>
</reference>
<keyword evidence="1" id="KW-0472">Membrane</keyword>
<name>A0A5C5YRC6_9BACT</name>
<sequence length="238" mass="24769">MSTWLEVVLLTLMAGAAMPIGAAIAMVERIHPQWLENELRHTVIAFGGGALLSAVALVLVPEGSRDLHPAGVAVCFAGGGVAFMALDLLLFKINTPATQLAAMLSDFIPEAMALGASFALGENTGPLLAGLIALQNLPEGFNSYRELVDSTDWQGRRLVAAFAAMALVGPAAGMVGYHLLSDSPRVVSGVMLFAAGGILYLTFQDIAPQARLENRWAPSLGAVAGFLLGLIGEMLVSA</sequence>
<dbReference type="Proteomes" id="UP000318478">
    <property type="component" value="Unassembled WGS sequence"/>
</dbReference>
<evidence type="ECO:0000313" key="2">
    <source>
        <dbReference type="EMBL" id="TWT77429.1"/>
    </source>
</evidence>
<proteinExistence type="predicted"/>
<keyword evidence="3" id="KW-1185">Reference proteome</keyword>
<gene>
    <name evidence="2" type="ORF">Pla123a_20900</name>
</gene>
<accession>A0A5C5YRC6</accession>
<protein>
    <submittedName>
        <fullName evidence="2">Zinc transporter ZupT</fullName>
    </submittedName>
</protein>
<evidence type="ECO:0000256" key="1">
    <source>
        <dbReference type="SAM" id="Phobius"/>
    </source>
</evidence>
<feature type="transmembrane region" description="Helical" evidence="1">
    <location>
        <begin position="72"/>
        <end position="91"/>
    </location>
</feature>
<organism evidence="2 3">
    <name type="scientific">Posidoniimonas polymericola</name>
    <dbReference type="NCBI Taxonomy" id="2528002"/>
    <lineage>
        <taxon>Bacteria</taxon>
        <taxon>Pseudomonadati</taxon>
        <taxon>Planctomycetota</taxon>
        <taxon>Planctomycetia</taxon>
        <taxon>Pirellulales</taxon>
        <taxon>Lacipirellulaceae</taxon>
        <taxon>Posidoniimonas</taxon>
    </lineage>
</organism>
<comment type="caution">
    <text evidence="2">The sequence shown here is derived from an EMBL/GenBank/DDBJ whole genome shotgun (WGS) entry which is preliminary data.</text>
</comment>
<dbReference type="OrthoDB" id="5766358at2"/>
<dbReference type="RefSeq" id="WP_146586561.1">
    <property type="nucleotide sequence ID" value="NZ_SJPO01000004.1"/>
</dbReference>
<feature type="transmembrane region" description="Helical" evidence="1">
    <location>
        <begin position="41"/>
        <end position="60"/>
    </location>
</feature>
<feature type="transmembrane region" description="Helical" evidence="1">
    <location>
        <begin position="186"/>
        <end position="203"/>
    </location>
</feature>